<dbReference type="Proteomes" id="UP000195137">
    <property type="component" value="Unassembled WGS sequence"/>
</dbReference>
<feature type="region of interest" description="Disordered" evidence="1">
    <location>
        <begin position="219"/>
        <end position="250"/>
    </location>
</feature>
<evidence type="ECO:0000313" key="4">
    <source>
        <dbReference type="EMBL" id="OUJ18910.1"/>
    </source>
</evidence>
<comment type="caution">
    <text evidence="4">The sequence shown here is derived from an EMBL/GenBank/DDBJ whole genome shotgun (WGS) entry which is preliminary data.</text>
</comment>
<evidence type="ECO:0000256" key="2">
    <source>
        <dbReference type="SAM" id="Phobius"/>
    </source>
</evidence>
<feature type="compositionally biased region" description="Basic and acidic residues" evidence="1">
    <location>
        <begin position="228"/>
        <end position="239"/>
    </location>
</feature>
<protein>
    <submittedName>
        <fullName evidence="4">Protein gp31 of His2 family of spindle-shaped halovirus</fullName>
    </submittedName>
</protein>
<keyword evidence="2" id="KW-0812">Transmembrane</keyword>
<feature type="transmembrane region" description="Helical" evidence="2">
    <location>
        <begin position="21"/>
        <end position="42"/>
    </location>
</feature>
<gene>
    <name evidence="4" type="ORF">AMET1_0561</name>
</gene>
<reference evidence="4 5" key="1">
    <citation type="submission" date="2016-12" db="EMBL/GenBank/DDBJ databases">
        <title>Discovery of methanogenic haloarchaea.</title>
        <authorList>
            <person name="Sorokin D.Y."/>
            <person name="Makarova K.S."/>
            <person name="Abbas B."/>
            <person name="Ferrer M."/>
            <person name="Golyshin P.N."/>
        </authorList>
    </citation>
    <scope>NUCLEOTIDE SEQUENCE [LARGE SCALE GENOMIC DNA]</scope>
    <source>
        <strain evidence="4">AMET1</strain>
    </source>
</reference>
<proteinExistence type="predicted"/>
<dbReference type="AlphaFoldDB" id="A0A1Y3GCE4"/>
<keyword evidence="2" id="KW-0472">Membrane</keyword>
<dbReference type="InterPro" id="IPR058438">
    <property type="entry name" value="DUF8125"/>
</dbReference>
<feature type="domain" description="DUF8125" evidence="3">
    <location>
        <begin position="143"/>
        <end position="214"/>
    </location>
</feature>
<sequence>MFLSRLVGFDLGIREWIDNNLFRLVLVFVLVSGVLLFGFSWFGVEYQIAYFVFLVGLVVGYLPIREAVDYLYSSERVPLLVLEAEESDISLYELSKKTFQGIEVEGELVSYRSGSGDLYVARSYDPEYNRAVGVWMGYLDDLELMRSRESIRELRTTLTREAQKGLSQRVRIRSIVQRSLNRIVGGLIQDVEQETILRGQEIEKTINEVFNEIEQDFKQKQKQAQNNEQEKDVSIKEGIEEVEGVVDGEG</sequence>
<feature type="transmembrane region" description="Helical" evidence="2">
    <location>
        <begin position="48"/>
        <end position="64"/>
    </location>
</feature>
<evidence type="ECO:0000313" key="5">
    <source>
        <dbReference type="Proteomes" id="UP000195137"/>
    </source>
</evidence>
<feature type="compositionally biased region" description="Acidic residues" evidence="1">
    <location>
        <begin position="240"/>
        <end position="250"/>
    </location>
</feature>
<name>A0A1Y3GCE4_9EURY</name>
<organism evidence="4 5">
    <name type="scientific">Methanonatronarchaeum thermophilum</name>
    <dbReference type="NCBI Taxonomy" id="1927129"/>
    <lineage>
        <taxon>Archaea</taxon>
        <taxon>Methanobacteriati</taxon>
        <taxon>Methanobacteriota</taxon>
        <taxon>Methanonatronarchaeia</taxon>
        <taxon>Methanonatronarchaeales</taxon>
        <taxon>Methanonatronarchaeaceae</taxon>
        <taxon>Methanonatronarchaeum</taxon>
    </lineage>
</organism>
<keyword evidence="2" id="KW-1133">Transmembrane helix</keyword>
<dbReference type="Pfam" id="PF26446">
    <property type="entry name" value="DUF8125"/>
    <property type="match status" value="1"/>
</dbReference>
<dbReference type="InterPro" id="IPR058439">
    <property type="entry name" value="DUF8126"/>
</dbReference>
<evidence type="ECO:0000256" key="1">
    <source>
        <dbReference type="SAM" id="MobiDB-lite"/>
    </source>
</evidence>
<dbReference type="EMBL" id="MRZU01000003">
    <property type="protein sequence ID" value="OUJ18910.1"/>
    <property type="molecule type" value="Genomic_DNA"/>
</dbReference>
<keyword evidence="5" id="KW-1185">Reference proteome</keyword>
<evidence type="ECO:0000259" key="3">
    <source>
        <dbReference type="Pfam" id="PF26447"/>
    </source>
</evidence>
<dbReference type="Pfam" id="PF26447">
    <property type="entry name" value="DUF8126"/>
    <property type="match status" value="1"/>
</dbReference>
<accession>A0A1Y3GCE4</accession>